<evidence type="ECO:0000313" key="3">
    <source>
        <dbReference type="Proteomes" id="UP000006859"/>
    </source>
</evidence>
<organism evidence="2 3">
    <name type="scientific">Dickeya dadantii (strain 3937)</name>
    <name type="common">Erwinia chrysanthemi (strain 3937)</name>
    <dbReference type="NCBI Taxonomy" id="198628"/>
    <lineage>
        <taxon>Bacteria</taxon>
        <taxon>Pseudomonadati</taxon>
        <taxon>Pseudomonadota</taxon>
        <taxon>Gammaproteobacteria</taxon>
        <taxon>Enterobacterales</taxon>
        <taxon>Pectobacteriaceae</taxon>
        <taxon>Dickeya</taxon>
    </lineage>
</organism>
<dbReference type="Proteomes" id="UP000006859">
    <property type="component" value="Chromosome"/>
</dbReference>
<dbReference type="STRING" id="198628.Dda3937_04476"/>
<accession>E0SAH5</accession>
<evidence type="ECO:0000256" key="1">
    <source>
        <dbReference type="SAM" id="MobiDB-lite"/>
    </source>
</evidence>
<keyword evidence="3" id="KW-1185">Reference proteome</keyword>
<proteinExistence type="predicted"/>
<reference evidence="2 3" key="1">
    <citation type="journal article" date="2011" name="J. Bacteriol.">
        <title>Genome sequence of the plant-pathogenic bacterium Dickeya dadantii 3937.</title>
        <authorList>
            <person name="Glasner J.D."/>
            <person name="Yang C.H."/>
            <person name="Reverchon S."/>
            <person name="Hugouvieux-Cotte-Pattat N."/>
            <person name="Condemine G."/>
            <person name="Bohin J.P."/>
            <person name="Van Gijsegem F."/>
            <person name="Yang S."/>
            <person name="Franza T."/>
            <person name="Expert D."/>
            <person name="Plunkett G. III"/>
            <person name="San Francisco M.J."/>
            <person name="Charkowski A.O."/>
            <person name="Py B."/>
            <person name="Bell K."/>
            <person name="Rauscher L."/>
            <person name="Rodriguez-Palenzuela P."/>
            <person name="Toussaint A."/>
            <person name="Holeva M.C."/>
            <person name="He S.Y."/>
            <person name="Douet V."/>
            <person name="Boccara M."/>
            <person name="Blanco C."/>
            <person name="Toth I."/>
            <person name="Anderson B.D."/>
            <person name="Biehl B.S."/>
            <person name="Mau B."/>
            <person name="Flynn S.M."/>
            <person name="Barras F."/>
            <person name="Lindeberg M."/>
            <person name="Birch P.R."/>
            <person name="Tsuyumu S."/>
            <person name="Shi X."/>
            <person name="Hibbing M."/>
            <person name="Yap M.N."/>
            <person name="Carpentier M."/>
            <person name="Dassa E."/>
            <person name="Umehara M."/>
            <person name="Kim J.F."/>
            <person name="Rusch M."/>
            <person name="Soni P."/>
            <person name="Mayhew G.F."/>
            <person name="Fouts D.E."/>
            <person name="Gill S.R."/>
            <person name="Blattner F.R."/>
            <person name="Keen N.T."/>
            <person name="Perna N.T."/>
        </authorList>
    </citation>
    <scope>NUCLEOTIDE SEQUENCE [LARGE SCALE GENOMIC DNA]</scope>
    <source>
        <strain evidence="2 3">3937</strain>
    </source>
</reference>
<gene>
    <name evidence="2" type="ordered locus">Dda3937_04476</name>
</gene>
<dbReference type="AlphaFoldDB" id="E0SAH5"/>
<dbReference type="HOGENOM" id="CLU_2733534_0_0_6"/>
<dbReference type="EMBL" id="CP002038">
    <property type="protein sequence ID" value="ADM97033.1"/>
    <property type="molecule type" value="Genomic_DNA"/>
</dbReference>
<dbReference type="KEGG" id="ddd:Dda3937_04476"/>
<feature type="region of interest" description="Disordered" evidence="1">
    <location>
        <begin position="18"/>
        <end position="42"/>
    </location>
</feature>
<name>E0SAH5_DICD3</name>
<protein>
    <submittedName>
        <fullName evidence="2">Uncharacterized protein</fullName>
    </submittedName>
</protein>
<evidence type="ECO:0000313" key="2">
    <source>
        <dbReference type="EMBL" id="ADM97033.1"/>
    </source>
</evidence>
<sequence length="71" mass="7535">MHAAYNSGLAGHKAVSPLSRTAKRYDHNTDETADAGSPCSLPKPLRTTFSTRHIALTDVFSVAFKTGVFGG</sequence>